<dbReference type="OrthoDB" id="1263089at2"/>
<accession>A0A085YXQ3</accession>
<dbReference type="EMBL" id="JPRO01000036">
    <property type="protein sequence ID" value="KFE96966.1"/>
    <property type="molecule type" value="Genomic_DNA"/>
</dbReference>
<dbReference type="RefSeq" id="WP_034708027.1">
    <property type="nucleotide sequence ID" value="NZ_JPRO01000036.1"/>
</dbReference>
<evidence type="ECO:0000313" key="1">
    <source>
        <dbReference type="EMBL" id="KFE96966.1"/>
    </source>
</evidence>
<reference evidence="1 2" key="1">
    <citation type="submission" date="2014-07" db="EMBL/GenBank/DDBJ databases">
        <title>Genome of Chryseobacterium luteum DSM 18605.</title>
        <authorList>
            <person name="Stropko S.J."/>
            <person name="Pipes S.E."/>
            <person name="Newman J.D."/>
        </authorList>
    </citation>
    <scope>NUCLEOTIDE SEQUENCE [LARGE SCALE GENOMIC DNA]</scope>
    <source>
        <strain evidence="1 2">DSM 18605</strain>
    </source>
</reference>
<name>A0A085YXQ3_9FLAO</name>
<dbReference type="Proteomes" id="UP000028703">
    <property type="component" value="Unassembled WGS sequence"/>
</dbReference>
<protein>
    <submittedName>
        <fullName evidence="1">Uncharacterized protein</fullName>
    </submittedName>
</protein>
<organism evidence="1 2">
    <name type="scientific">Chryseobacterium luteum</name>
    <dbReference type="NCBI Taxonomy" id="421531"/>
    <lineage>
        <taxon>Bacteria</taxon>
        <taxon>Pseudomonadati</taxon>
        <taxon>Bacteroidota</taxon>
        <taxon>Flavobacteriia</taxon>
        <taxon>Flavobacteriales</taxon>
        <taxon>Weeksellaceae</taxon>
        <taxon>Chryseobacterium group</taxon>
        <taxon>Chryseobacterium</taxon>
    </lineage>
</organism>
<comment type="caution">
    <text evidence="1">The sequence shown here is derived from an EMBL/GenBank/DDBJ whole genome shotgun (WGS) entry which is preliminary data.</text>
</comment>
<dbReference type="AlphaFoldDB" id="A0A085YXQ3"/>
<evidence type="ECO:0000313" key="2">
    <source>
        <dbReference type="Proteomes" id="UP000028703"/>
    </source>
</evidence>
<dbReference type="STRING" id="421531.IX38_22330"/>
<gene>
    <name evidence="1" type="ORF">IX38_22330</name>
</gene>
<sequence>MRTKMVFRTKFRKIMDAFWLREDIKELLPNCECEYLDNDFRLLSVSSETIFYENELKPVFESYEISFSSASNRNTCIQQKPTN</sequence>
<keyword evidence="2" id="KW-1185">Reference proteome</keyword>
<proteinExistence type="predicted"/>